<keyword evidence="1" id="KW-0812">Transmembrane</keyword>
<evidence type="ECO:0000313" key="4">
    <source>
        <dbReference type="Proteomes" id="UP000019114"/>
    </source>
</evidence>
<feature type="transmembrane region" description="Helical" evidence="1">
    <location>
        <begin position="300"/>
        <end position="325"/>
    </location>
</feature>
<keyword evidence="1" id="KW-1133">Transmembrane helix</keyword>
<evidence type="ECO:0008006" key="5">
    <source>
        <dbReference type="Google" id="ProtNLM"/>
    </source>
</evidence>
<gene>
    <name evidence="3" type="ORF">PFNF135_06271</name>
</gene>
<dbReference type="Proteomes" id="UP000019114">
    <property type="component" value="Unassembled WGS sequence"/>
</dbReference>
<organism evidence="3 4">
    <name type="scientific">Plasmodium falciparum NF135/5.C10</name>
    <dbReference type="NCBI Taxonomy" id="1036726"/>
    <lineage>
        <taxon>Eukaryota</taxon>
        <taxon>Sar</taxon>
        <taxon>Alveolata</taxon>
        <taxon>Apicomplexa</taxon>
        <taxon>Aconoidasida</taxon>
        <taxon>Haemosporida</taxon>
        <taxon>Plasmodiidae</taxon>
        <taxon>Plasmodium</taxon>
        <taxon>Plasmodium (Laverania)</taxon>
    </lineage>
</organism>
<evidence type="ECO:0000256" key="1">
    <source>
        <dbReference type="SAM" id="Phobius"/>
    </source>
</evidence>
<keyword evidence="1" id="KW-0472">Membrane</keyword>
<proteinExistence type="predicted"/>
<name>W4I6J1_PLAFA</name>
<evidence type="ECO:0000313" key="3">
    <source>
        <dbReference type="EMBL" id="ETW39348.1"/>
    </source>
</evidence>
<keyword evidence="2" id="KW-0732">Signal</keyword>
<accession>W4I6J1</accession>
<feature type="signal peptide" evidence="2">
    <location>
        <begin position="1"/>
        <end position="26"/>
    </location>
</feature>
<sequence>MKVHYFNILLFYLSLNILLLSSKVYNQRNHYITRTSKTNTRALCECELYAPSNYDNDPEMKEVMQYFDRQTSQRFEEYNERIIKNRQKCKEKCEKDIQKIILKDKIEKELAEKFVTLETNIDTNDIPTCVCEKSIEDKMEKTCLKCGGVLGGGVAPAWGLLSGLGYSAWTNYAGTTLVKIATDKSIAEGLKVGLTKATEIATQILKDSTKVPSIDILKNVTADVFTENITLLDILKHVGINMYDTLGAKGYSEYCFTLENIANPTKIRIFYAQQAAAVTNAVSDAKKLVLADAAHVTSSLYTVIIASVVAIVIIVFVMVIIYLILRYRRKKKMKKKSQYIKLLKE</sequence>
<feature type="chain" id="PRO_5004843535" description="Surface antigen" evidence="2">
    <location>
        <begin position="27"/>
        <end position="345"/>
    </location>
</feature>
<dbReference type="Pfam" id="PF02009">
    <property type="entry name" value="RIFIN"/>
    <property type="match status" value="1"/>
</dbReference>
<protein>
    <recommendedName>
        <fullName evidence="5">Surface antigen</fullName>
    </recommendedName>
</protein>
<reference evidence="3 4" key="1">
    <citation type="submission" date="2013-02" db="EMBL/GenBank/DDBJ databases">
        <title>The Genome Annotation of Plasmodium falciparum NF135/5.C10.</title>
        <authorList>
            <consortium name="The Broad Institute Genome Sequencing Platform"/>
            <consortium name="The Broad Institute Genome Sequencing Center for Infectious Disease"/>
            <person name="Neafsey D."/>
            <person name="Hoffman S."/>
            <person name="Volkman S."/>
            <person name="Rosenthal P."/>
            <person name="Walker B."/>
            <person name="Young S.K."/>
            <person name="Zeng Q."/>
            <person name="Gargeya S."/>
            <person name="Fitzgerald M."/>
            <person name="Haas B."/>
            <person name="Abouelleil A."/>
            <person name="Allen A.W."/>
            <person name="Alvarado L."/>
            <person name="Arachchi H.M."/>
            <person name="Berlin A.M."/>
            <person name="Chapman S.B."/>
            <person name="Gainer-Dewar J."/>
            <person name="Goldberg J."/>
            <person name="Griggs A."/>
            <person name="Gujja S."/>
            <person name="Hansen M."/>
            <person name="Howarth C."/>
            <person name="Imamovic A."/>
            <person name="Ireland A."/>
            <person name="Larimer J."/>
            <person name="McCowan C."/>
            <person name="Murphy C."/>
            <person name="Pearson M."/>
            <person name="Poon T.W."/>
            <person name="Priest M."/>
            <person name="Roberts A."/>
            <person name="Saif S."/>
            <person name="Shea T."/>
            <person name="Sisk P."/>
            <person name="Sykes S."/>
            <person name="Wortman J."/>
            <person name="Nusbaum C."/>
            <person name="Birren B."/>
        </authorList>
    </citation>
    <scope>NUCLEOTIDE SEQUENCE [LARGE SCALE GENOMIC DNA]</scope>
    <source>
        <strain evidence="3 4">NF135/5.C10</strain>
    </source>
</reference>
<dbReference type="AlphaFoldDB" id="W4I6J1"/>
<dbReference type="EMBL" id="KI926207">
    <property type="protein sequence ID" value="ETW39348.1"/>
    <property type="molecule type" value="Genomic_DNA"/>
</dbReference>
<dbReference type="NCBIfam" id="TIGR01477">
    <property type="entry name" value="RIFIN"/>
    <property type="match status" value="1"/>
</dbReference>
<dbReference type="InterPro" id="IPR006373">
    <property type="entry name" value="VSA_Rifin"/>
</dbReference>
<reference evidence="3 4" key="2">
    <citation type="submission" date="2013-02" db="EMBL/GenBank/DDBJ databases">
        <title>The Genome Sequence of Plasmodium falciparum NF135/5.C10.</title>
        <authorList>
            <consortium name="The Broad Institute Genome Sequencing Platform"/>
            <consortium name="The Broad Institute Genome Sequencing Center for Infectious Disease"/>
            <person name="Neafsey D."/>
            <person name="Cheeseman I."/>
            <person name="Volkman S."/>
            <person name="Adams J."/>
            <person name="Walker B."/>
            <person name="Young S.K."/>
            <person name="Zeng Q."/>
            <person name="Gargeya S."/>
            <person name="Fitzgerald M."/>
            <person name="Haas B."/>
            <person name="Abouelleil A."/>
            <person name="Alvarado L."/>
            <person name="Arachchi H.M."/>
            <person name="Berlin A.M."/>
            <person name="Chapman S.B."/>
            <person name="Dewar J."/>
            <person name="Goldberg J."/>
            <person name="Griggs A."/>
            <person name="Gujja S."/>
            <person name="Hansen M."/>
            <person name="Howarth C."/>
            <person name="Imamovic A."/>
            <person name="Larimer J."/>
            <person name="McCowan C."/>
            <person name="Murphy C."/>
            <person name="Neiman D."/>
            <person name="Pearson M."/>
            <person name="Priest M."/>
            <person name="Roberts A."/>
            <person name="Saif S."/>
            <person name="Shea T."/>
            <person name="Sisk P."/>
            <person name="Sykes S."/>
            <person name="Wortman J."/>
            <person name="Nusbaum C."/>
            <person name="Birren B."/>
        </authorList>
    </citation>
    <scope>NUCLEOTIDE SEQUENCE [LARGE SCALE GENOMIC DNA]</scope>
    <source>
        <strain evidence="3 4">NF135/5.C10</strain>
    </source>
</reference>
<evidence type="ECO:0000256" key="2">
    <source>
        <dbReference type="SAM" id="SignalP"/>
    </source>
</evidence>